<dbReference type="RefSeq" id="WP_203798387.1">
    <property type="nucleotide sequence ID" value="NZ_BOMY01000002.1"/>
</dbReference>
<name>A0A919NFZ3_9ACTN</name>
<evidence type="ECO:0000313" key="2">
    <source>
        <dbReference type="Proteomes" id="UP000623608"/>
    </source>
</evidence>
<dbReference type="EMBL" id="BOMY01000002">
    <property type="protein sequence ID" value="GIF17875.1"/>
    <property type="molecule type" value="Genomic_DNA"/>
</dbReference>
<gene>
    <name evidence="1" type="ORF">Ate02nite_06050</name>
</gene>
<sequence length="61" mass="6425">MTTVSRLRSWSDDLVTAKEAFGAMVKAQVGPPLRAAGFKGSAPTWRLISPAGDIAIVNPDV</sequence>
<dbReference type="Proteomes" id="UP000623608">
    <property type="component" value="Unassembled WGS sequence"/>
</dbReference>
<accession>A0A919NFZ3</accession>
<keyword evidence="2" id="KW-1185">Reference proteome</keyword>
<evidence type="ECO:0000313" key="1">
    <source>
        <dbReference type="EMBL" id="GIF17875.1"/>
    </source>
</evidence>
<reference evidence="1" key="1">
    <citation type="submission" date="2021-01" db="EMBL/GenBank/DDBJ databases">
        <title>Whole genome shotgun sequence of Actinoplanes tereljensis NBRC 105297.</title>
        <authorList>
            <person name="Komaki H."/>
            <person name="Tamura T."/>
        </authorList>
    </citation>
    <scope>NUCLEOTIDE SEQUENCE</scope>
    <source>
        <strain evidence="1">NBRC 105297</strain>
    </source>
</reference>
<organism evidence="1 2">
    <name type="scientific">Paractinoplanes tereljensis</name>
    <dbReference type="NCBI Taxonomy" id="571912"/>
    <lineage>
        <taxon>Bacteria</taxon>
        <taxon>Bacillati</taxon>
        <taxon>Actinomycetota</taxon>
        <taxon>Actinomycetes</taxon>
        <taxon>Micromonosporales</taxon>
        <taxon>Micromonosporaceae</taxon>
        <taxon>Paractinoplanes</taxon>
    </lineage>
</organism>
<dbReference type="AlphaFoldDB" id="A0A919NFZ3"/>
<protein>
    <submittedName>
        <fullName evidence="1">Uncharacterized protein</fullName>
    </submittedName>
</protein>
<comment type="caution">
    <text evidence="1">The sequence shown here is derived from an EMBL/GenBank/DDBJ whole genome shotgun (WGS) entry which is preliminary data.</text>
</comment>
<proteinExistence type="predicted"/>